<dbReference type="PROSITE" id="PS00035">
    <property type="entry name" value="POU_1"/>
    <property type="match status" value="1"/>
</dbReference>
<dbReference type="InterPro" id="IPR000327">
    <property type="entry name" value="POU_dom"/>
</dbReference>
<dbReference type="Pfam" id="PF00157">
    <property type="entry name" value="Pou"/>
    <property type="match status" value="1"/>
</dbReference>
<evidence type="ECO:0000313" key="14">
    <source>
        <dbReference type="Proteomes" id="UP001487740"/>
    </source>
</evidence>
<evidence type="ECO:0000313" key="13">
    <source>
        <dbReference type="EMBL" id="KAK8391411.1"/>
    </source>
</evidence>
<dbReference type="InterPro" id="IPR009057">
    <property type="entry name" value="Homeodomain-like_sf"/>
</dbReference>
<dbReference type="AlphaFoldDB" id="A0AAW0TV47"/>
<dbReference type="EMBL" id="JARAKH010000024">
    <property type="protein sequence ID" value="KAK8391411.1"/>
    <property type="molecule type" value="Genomic_DNA"/>
</dbReference>
<keyword evidence="14" id="KW-1185">Reference proteome</keyword>
<comment type="subcellular location">
    <subcellularLocation>
        <location evidence="1 7 8">Nucleus</location>
    </subcellularLocation>
</comment>
<feature type="compositionally biased region" description="Polar residues" evidence="10">
    <location>
        <begin position="283"/>
        <end position="293"/>
    </location>
</feature>
<dbReference type="PRINTS" id="PR00028">
    <property type="entry name" value="POUDOMAIN"/>
</dbReference>
<evidence type="ECO:0000256" key="10">
    <source>
        <dbReference type="SAM" id="MobiDB-lite"/>
    </source>
</evidence>
<keyword evidence="3 7" id="KW-0238">DNA-binding</keyword>
<dbReference type="FunFam" id="1.10.260.40:FF:000007">
    <property type="entry name" value="POU domain protein"/>
    <property type="match status" value="1"/>
</dbReference>
<dbReference type="PROSITE" id="PS51179">
    <property type="entry name" value="POU_3"/>
    <property type="match status" value="1"/>
</dbReference>
<reference evidence="13 14" key="1">
    <citation type="submission" date="2023-03" db="EMBL/GenBank/DDBJ databases">
        <title>High-quality genome of Scylla paramamosain provides insights in environmental adaptation.</title>
        <authorList>
            <person name="Zhang L."/>
        </authorList>
    </citation>
    <scope>NUCLEOTIDE SEQUENCE [LARGE SCALE GENOMIC DNA]</scope>
    <source>
        <strain evidence="13">LZ_2023a</strain>
        <tissue evidence="13">Muscle</tissue>
    </source>
</reference>
<evidence type="ECO:0000259" key="11">
    <source>
        <dbReference type="PROSITE" id="PS50071"/>
    </source>
</evidence>
<dbReference type="SUPFAM" id="SSF46689">
    <property type="entry name" value="Homeodomain-like"/>
    <property type="match status" value="1"/>
</dbReference>
<dbReference type="GO" id="GO:0005634">
    <property type="term" value="C:nucleus"/>
    <property type="evidence" value="ECO:0007669"/>
    <property type="project" value="UniProtKB-SubCell"/>
</dbReference>
<evidence type="ECO:0000256" key="4">
    <source>
        <dbReference type="ARBA" id="ARBA00023155"/>
    </source>
</evidence>
<keyword evidence="5 9" id="KW-0804">Transcription</keyword>
<evidence type="ECO:0000256" key="1">
    <source>
        <dbReference type="ARBA" id="ARBA00004123"/>
    </source>
</evidence>
<dbReference type="InterPro" id="IPR017970">
    <property type="entry name" value="Homeobox_CS"/>
</dbReference>
<dbReference type="FunFam" id="1.10.10.60:FF:000056">
    <property type="entry name" value="POU domain protein"/>
    <property type="match status" value="1"/>
</dbReference>
<feature type="region of interest" description="Disordered" evidence="10">
    <location>
        <begin position="266"/>
        <end position="313"/>
    </location>
</feature>
<keyword evidence="6 7" id="KW-0539">Nucleus</keyword>
<keyword evidence="4 7" id="KW-0371">Homeobox</keyword>
<dbReference type="PANTHER" id="PTHR11636">
    <property type="entry name" value="POU DOMAIN"/>
    <property type="match status" value="1"/>
</dbReference>
<sequence>MALEALAWPLECPPEAQMGHHSMDGLEMLDPISSSSMTTLTPMSDGGSMHQLHGAVYTHSPMNSMMPHPGLTHPHMPLGMHDTDTDPRELEAFAERFKQRRIKLGVTQADVGKALANLKLPGVGALSQSTICRFESLTLSHNNMIALKPVLQAWLEEAEAQAKNKRRDPEAPSVLPMGEKRKRTSIAAPEKRSLEAYFAVQPRPSGEKIAAIAEKLDLKKNVVRVWFCNQRQKQKRMKFAASQKQMTGANVHTSMGTMMTPALDLPARSAHHQQQHHHQQQQANRPSPNSTANAAPCPPTPRPLWTDQGDAGDRWMAPGPSWAYSYAYAAAHAHQATRQLTQ</sequence>
<evidence type="ECO:0000256" key="9">
    <source>
        <dbReference type="RuleBase" id="RU361194"/>
    </source>
</evidence>
<evidence type="ECO:0000256" key="6">
    <source>
        <dbReference type="ARBA" id="ARBA00023242"/>
    </source>
</evidence>
<feature type="compositionally biased region" description="Basic residues" evidence="10">
    <location>
        <begin position="269"/>
        <end position="279"/>
    </location>
</feature>
<dbReference type="PANTHER" id="PTHR11636:SF70">
    <property type="entry name" value="INHIBITORY POU PROTEIN"/>
    <property type="match status" value="1"/>
</dbReference>
<dbReference type="PROSITE" id="PS50071">
    <property type="entry name" value="HOMEOBOX_2"/>
    <property type="match status" value="1"/>
</dbReference>
<feature type="domain" description="Homeobox" evidence="11">
    <location>
        <begin position="177"/>
        <end position="237"/>
    </location>
</feature>
<dbReference type="GO" id="GO:0000978">
    <property type="term" value="F:RNA polymerase II cis-regulatory region sequence-specific DNA binding"/>
    <property type="evidence" value="ECO:0007669"/>
    <property type="project" value="TreeGrafter"/>
</dbReference>
<accession>A0AAW0TV47</accession>
<organism evidence="13 14">
    <name type="scientific">Scylla paramamosain</name>
    <name type="common">Mud crab</name>
    <dbReference type="NCBI Taxonomy" id="85552"/>
    <lineage>
        <taxon>Eukaryota</taxon>
        <taxon>Metazoa</taxon>
        <taxon>Ecdysozoa</taxon>
        <taxon>Arthropoda</taxon>
        <taxon>Crustacea</taxon>
        <taxon>Multicrustacea</taxon>
        <taxon>Malacostraca</taxon>
        <taxon>Eumalacostraca</taxon>
        <taxon>Eucarida</taxon>
        <taxon>Decapoda</taxon>
        <taxon>Pleocyemata</taxon>
        <taxon>Brachyura</taxon>
        <taxon>Eubrachyura</taxon>
        <taxon>Portunoidea</taxon>
        <taxon>Portunidae</taxon>
        <taxon>Portuninae</taxon>
        <taxon>Scylla</taxon>
    </lineage>
</organism>
<dbReference type="Gene3D" id="1.10.10.60">
    <property type="entry name" value="Homeodomain-like"/>
    <property type="match status" value="1"/>
</dbReference>
<dbReference type="PROSITE" id="PS00027">
    <property type="entry name" value="HOMEOBOX_1"/>
    <property type="match status" value="1"/>
</dbReference>
<comment type="caution">
    <text evidence="13">The sequence shown here is derived from an EMBL/GenBank/DDBJ whole genome shotgun (WGS) entry which is preliminary data.</text>
</comment>
<evidence type="ECO:0000256" key="2">
    <source>
        <dbReference type="ARBA" id="ARBA00023015"/>
    </source>
</evidence>
<feature type="domain" description="POU-specific" evidence="12">
    <location>
        <begin position="82"/>
        <end position="159"/>
    </location>
</feature>
<feature type="DNA-binding region" description="Homeobox" evidence="7">
    <location>
        <begin position="179"/>
        <end position="238"/>
    </location>
</feature>
<evidence type="ECO:0000256" key="5">
    <source>
        <dbReference type="ARBA" id="ARBA00023163"/>
    </source>
</evidence>
<dbReference type="Gene3D" id="1.10.260.40">
    <property type="entry name" value="lambda repressor-like DNA-binding domains"/>
    <property type="match status" value="1"/>
</dbReference>
<name>A0AAW0TV47_SCYPA</name>
<gene>
    <name evidence="13" type="ORF">O3P69_017178</name>
</gene>
<evidence type="ECO:0000259" key="12">
    <source>
        <dbReference type="PROSITE" id="PS51179"/>
    </source>
</evidence>
<comment type="similarity">
    <text evidence="9">Belongs to the POU transcription factor family.</text>
</comment>
<dbReference type="SMART" id="SM00389">
    <property type="entry name" value="HOX"/>
    <property type="match status" value="1"/>
</dbReference>
<evidence type="ECO:0000256" key="8">
    <source>
        <dbReference type="RuleBase" id="RU000682"/>
    </source>
</evidence>
<dbReference type="InterPro" id="IPR050255">
    <property type="entry name" value="POU_domain_TF"/>
</dbReference>
<feature type="region of interest" description="Disordered" evidence="10">
    <location>
        <begin position="162"/>
        <end position="188"/>
    </location>
</feature>
<dbReference type="PROSITE" id="PS00465">
    <property type="entry name" value="POU_2"/>
    <property type="match status" value="1"/>
</dbReference>
<protein>
    <recommendedName>
        <fullName evidence="9">POU domain protein</fullName>
    </recommendedName>
</protein>
<dbReference type="InterPro" id="IPR013847">
    <property type="entry name" value="POU"/>
</dbReference>
<dbReference type="GO" id="GO:0030154">
    <property type="term" value="P:cell differentiation"/>
    <property type="evidence" value="ECO:0007669"/>
    <property type="project" value="UniProtKB-ARBA"/>
</dbReference>
<dbReference type="Pfam" id="PF00046">
    <property type="entry name" value="Homeodomain"/>
    <property type="match status" value="1"/>
</dbReference>
<proteinExistence type="inferred from homology"/>
<evidence type="ECO:0000256" key="7">
    <source>
        <dbReference type="PROSITE-ProRule" id="PRU00108"/>
    </source>
</evidence>
<dbReference type="SMART" id="SM00352">
    <property type="entry name" value="POU"/>
    <property type="match status" value="1"/>
</dbReference>
<dbReference type="CDD" id="cd00086">
    <property type="entry name" value="homeodomain"/>
    <property type="match status" value="1"/>
</dbReference>
<dbReference type="GO" id="GO:0000981">
    <property type="term" value="F:DNA-binding transcription factor activity, RNA polymerase II-specific"/>
    <property type="evidence" value="ECO:0007669"/>
    <property type="project" value="InterPro"/>
</dbReference>
<keyword evidence="2" id="KW-0805">Transcription regulation</keyword>
<dbReference type="SUPFAM" id="SSF47413">
    <property type="entry name" value="lambda repressor-like DNA-binding domains"/>
    <property type="match status" value="1"/>
</dbReference>
<dbReference type="Proteomes" id="UP001487740">
    <property type="component" value="Unassembled WGS sequence"/>
</dbReference>
<dbReference type="InterPro" id="IPR001356">
    <property type="entry name" value="HD"/>
</dbReference>
<dbReference type="InterPro" id="IPR010982">
    <property type="entry name" value="Lambda_DNA-bd_dom_sf"/>
</dbReference>
<evidence type="ECO:0000256" key="3">
    <source>
        <dbReference type="ARBA" id="ARBA00023125"/>
    </source>
</evidence>